<dbReference type="SUPFAM" id="SSF81891">
    <property type="entry name" value="Poly A polymerase C-terminal region-like"/>
    <property type="match status" value="1"/>
</dbReference>
<dbReference type="GO" id="GO:0016779">
    <property type="term" value="F:nucleotidyltransferase activity"/>
    <property type="evidence" value="ECO:0007669"/>
    <property type="project" value="UniProtKB-KW"/>
</dbReference>
<feature type="domain" description="CCA-adding enzyme C-terminal" evidence="6">
    <location>
        <begin position="11"/>
        <end position="132"/>
    </location>
</feature>
<dbReference type="AlphaFoldDB" id="A0A7Z7YSG5"/>
<feature type="non-terminal residue" evidence="7">
    <location>
        <position position="132"/>
    </location>
</feature>
<evidence type="ECO:0000256" key="3">
    <source>
        <dbReference type="ARBA" id="ARBA00022723"/>
    </source>
</evidence>
<protein>
    <submittedName>
        <fullName evidence="7">CCA tRNA nucleotidyltransferase</fullName>
    </submittedName>
</protein>
<keyword evidence="3" id="KW-0479">Metal-binding</keyword>
<evidence type="ECO:0000256" key="1">
    <source>
        <dbReference type="ARBA" id="ARBA00022694"/>
    </source>
</evidence>
<reference evidence="7 8" key="1">
    <citation type="journal article" date="2019" name="Sci. Transl. Med.">
        <title>Quorum sensing between bacterial species on the skin protects against epidermal injury in atopic dermatitis.</title>
        <authorList>
            <person name="Williams M.R."/>
        </authorList>
    </citation>
    <scope>NUCLEOTIDE SEQUENCE [LARGE SCALE GENOMIC DNA]</scope>
    <source>
        <strain evidence="7 8">H8</strain>
    </source>
</reference>
<evidence type="ECO:0000256" key="4">
    <source>
        <dbReference type="ARBA" id="ARBA00022842"/>
    </source>
</evidence>
<evidence type="ECO:0000259" key="6">
    <source>
        <dbReference type="Pfam" id="PF13735"/>
    </source>
</evidence>
<sequence>WLAILLIKNDTFPSLKQLKISNKEKSDIHTYIDIIETLPQITSKDALKLFVYDYSDYYILKVLNIYSVLQNNQIPTASELIINSLSIKQVVQHLQLHERKEMDVNGKDLLDHFNKNGGPWLKNVLREIECAI</sequence>
<feature type="non-terminal residue" evidence="7">
    <location>
        <position position="1"/>
    </location>
</feature>
<keyword evidence="1" id="KW-0819">tRNA processing</keyword>
<organism evidence="7 8">
    <name type="scientific">Staphylococcus capitis</name>
    <dbReference type="NCBI Taxonomy" id="29388"/>
    <lineage>
        <taxon>Bacteria</taxon>
        <taxon>Bacillati</taxon>
        <taxon>Bacillota</taxon>
        <taxon>Bacilli</taxon>
        <taxon>Bacillales</taxon>
        <taxon>Staphylococcaceae</taxon>
        <taxon>Staphylococcus</taxon>
    </lineage>
</organism>
<dbReference type="GO" id="GO:0008033">
    <property type="term" value="P:tRNA processing"/>
    <property type="evidence" value="ECO:0007669"/>
    <property type="project" value="UniProtKB-KW"/>
</dbReference>
<proteinExistence type="predicted"/>
<dbReference type="Pfam" id="PF13735">
    <property type="entry name" value="tRNA_NucTran2_2"/>
    <property type="match status" value="1"/>
</dbReference>
<keyword evidence="7" id="KW-0808">Transferase</keyword>
<keyword evidence="5" id="KW-0694">RNA-binding</keyword>
<evidence type="ECO:0000313" key="7">
    <source>
        <dbReference type="EMBL" id="TBW67927.1"/>
    </source>
</evidence>
<name>A0A7Z7YSG5_STACP</name>
<keyword evidence="2" id="KW-0548">Nucleotidyltransferase</keyword>
<dbReference type="Proteomes" id="UP000291949">
    <property type="component" value="Unassembled WGS sequence"/>
</dbReference>
<dbReference type="GO" id="GO:0046872">
    <property type="term" value="F:metal ion binding"/>
    <property type="evidence" value="ECO:0007669"/>
    <property type="project" value="UniProtKB-KW"/>
</dbReference>
<dbReference type="GO" id="GO:0003723">
    <property type="term" value="F:RNA binding"/>
    <property type="evidence" value="ECO:0007669"/>
    <property type="project" value="UniProtKB-KW"/>
</dbReference>
<evidence type="ECO:0000256" key="5">
    <source>
        <dbReference type="ARBA" id="ARBA00022884"/>
    </source>
</evidence>
<gene>
    <name evidence="7" type="ORF">EQ811_16495</name>
</gene>
<dbReference type="InterPro" id="IPR032810">
    <property type="entry name" value="CCA-adding_enz_C"/>
</dbReference>
<keyword evidence="4" id="KW-0460">Magnesium</keyword>
<dbReference type="EMBL" id="SCHC01000746">
    <property type="protein sequence ID" value="TBW67927.1"/>
    <property type="molecule type" value="Genomic_DNA"/>
</dbReference>
<evidence type="ECO:0000313" key="8">
    <source>
        <dbReference type="Proteomes" id="UP000291949"/>
    </source>
</evidence>
<comment type="caution">
    <text evidence="7">The sequence shown here is derived from an EMBL/GenBank/DDBJ whole genome shotgun (WGS) entry which is preliminary data.</text>
</comment>
<accession>A0A7Z7YSG5</accession>
<evidence type="ECO:0000256" key="2">
    <source>
        <dbReference type="ARBA" id="ARBA00022695"/>
    </source>
</evidence>
<dbReference type="Gene3D" id="1.10.246.80">
    <property type="match status" value="1"/>
</dbReference>